<accession>A0A4Q4M3H2</accession>
<organism evidence="5 6">
    <name type="scientific">Alternaria tenuissima</name>
    <dbReference type="NCBI Taxonomy" id="119927"/>
    <lineage>
        <taxon>Eukaryota</taxon>
        <taxon>Fungi</taxon>
        <taxon>Dikarya</taxon>
        <taxon>Ascomycota</taxon>
        <taxon>Pezizomycotina</taxon>
        <taxon>Dothideomycetes</taxon>
        <taxon>Pleosporomycetidae</taxon>
        <taxon>Pleosporales</taxon>
        <taxon>Pleosporineae</taxon>
        <taxon>Pleosporaceae</taxon>
        <taxon>Alternaria</taxon>
        <taxon>Alternaria sect. Alternaria</taxon>
        <taxon>Alternaria alternata complex</taxon>
    </lineage>
</organism>
<evidence type="ECO:0000313" key="5">
    <source>
        <dbReference type="EMBL" id="RYN40483.1"/>
    </source>
</evidence>
<sequence length="1062" mass="119073">MAGFVTIQTIVVTFVNAFECGSEPSRAWSPTFPAGCNNLFATYFSMAAINILTDMVILIMPIPAFKHLNLPRSKRYALLGVFLVGGVAVIASIVRLYALWLYAVTKDIPYDMIFILLLSQIEVNAAIISASAPALRPLIIKTFVSSSHGRSEPYIRTIGSGGPSSKIFSRSARSRSNAQMELYSFGGNKRTSKATVRGTRSTSEESILGVEAMGIKRAIETRIEEDCVKEPGDAQYGGAQGYEGPRRSDPSYLRALQDDEQHALLPPNVVKGPDNRLGRHLHISNIPSPSSPGNNHAPVTMSYGDDYAYASTFSEEGHPAPEVALGDKHSKAETFSDEGDSNADSPSDRKNSAAGTSSDNEDSSTKISPHEDYDASAVHSSDKDYKLSGKSSSDEEEDAKVSPRSLSELLSVARKIWPDRHEGYISKQAGKLALQSDKRYALAKISCRFCYLKKSRWYRSRRVLVKDLSEDCDFCGILSTCQQHFADDCKYMTINFPESISDIQICFTDAPPEDGSKGECKGNHVQLYSRGPRMFQTPFRYAEDIHISAGSEVSMCVMKKWISDCCTLHQHVSPLRSLNPTRLIKLGRYVNVGARLCSPKHTVVYAALSYRWGLGKQSETTKDNVTERYQELKTSNFPKTLQDAIHITRRLGLDYIWIDRICIIQDDKEDWANEASVMADIYASAYVVLSATATENFRDGFLQKRPKPLPIQYPQHGQKSQEVYARQIETHNCRRPTPKTDYELYKRGWCMQERFLACRIIHFLPDEILFECQAGRRCECGGAANESEKTYDQPGGYNNFGKLQAAKSVEEQEFTFNWTRVVQRYSQTKLTYGKDSLPALSGIAACVQHLNPGKYIAGLWEKDIGIQLAWFIDPSRDLTRRWEDPKNINILGPTFSWSSHVMGSVQFPCDGDLRSLCNLESSNIDLATSNLYGQVRDATICLSGRLVSGYDMIAWLKTHTTVDYYNVFVYFDSGPDFMFVYKSKLSRDYAEIEKLENTISWETVMCFGLYEKSYIRDVPYIDTLLVQPSKNEAGQYVRIGLVQHLDKSWFDNTAVASTITLA</sequence>
<feature type="transmembrane region" description="Helical" evidence="2">
    <location>
        <begin position="112"/>
        <end position="135"/>
    </location>
</feature>
<protein>
    <submittedName>
        <fullName evidence="5">Uncharacterized protein</fullName>
    </submittedName>
</protein>
<feature type="compositionally biased region" description="Basic and acidic residues" evidence="1">
    <location>
        <begin position="317"/>
        <end position="334"/>
    </location>
</feature>
<feature type="region of interest" description="Disordered" evidence="1">
    <location>
        <begin position="226"/>
        <end position="250"/>
    </location>
</feature>
<proteinExistence type="predicted"/>
<feature type="domain" description="Heterokaryon incompatibility" evidence="3">
    <location>
        <begin position="605"/>
        <end position="753"/>
    </location>
</feature>
<feature type="transmembrane region" description="Helical" evidence="2">
    <location>
        <begin position="76"/>
        <end position="100"/>
    </location>
</feature>
<keyword evidence="2" id="KW-0472">Membrane</keyword>
<keyword evidence="2" id="KW-0812">Transmembrane</keyword>
<feature type="region of interest" description="Disordered" evidence="1">
    <location>
        <begin position="317"/>
        <end position="404"/>
    </location>
</feature>
<evidence type="ECO:0000259" key="4">
    <source>
        <dbReference type="Pfam" id="PF20684"/>
    </source>
</evidence>
<reference evidence="6" key="1">
    <citation type="journal article" date="2019" name="bioRxiv">
        <title>Genomics, evolutionary history and diagnostics of the Alternaria alternata species group including apple and Asian pear pathotypes.</title>
        <authorList>
            <person name="Armitage A.D."/>
            <person name="Cockerton H.M."/>
            <person name="Sreenivasaprasad S."/>
            <person name="Woodhall J.W."/>
            <person name="Lane C.R."/>
            <person name="Harrison R.J."/>
            <person name="Clarkson J.P."/>
        </authorList>
    </citation>
    <scope>NUCLEOTIDE SEQUENCE [LARGE SCALE GENOMIC DNA]</scope>
    <source>
        <strain evidence="6">FERA 1082</strain>
    </source>
</reference>
<dbReference type="Pfam" id="PF06985">
    <property type="entry name" value="HET"/>
    <property type="match status" value="1"/>
</dbReference>
<dbReference type="Proteomes" id="UP000292402">
    <property type="component" value="Unassembled WGS sequence"/>
</dbReference>
<feature type="transmembrane region" description="Helical" evidence="2">
    <location>
        <begin position="41"/>
        <end position="64"/>
    </location>
</feature>
<dbReference type="InterPro" id="IPR049326">
    <property type="entry name" value="Rhodopsin_dom_fungi"/>
</dbReference>
<comment type="caution">
    <text evidence="5">The sequence shown here is derived from an EMBL/GenBank/DDBJ whole genome shotgun (WGS) entry which is preliminary data.</text>
</comment>
<dbReference type="PANTHER" id="PTHR33112">
    <property type="entry name" value="DOMAIN PROTEIN, PUTATIVE-RELATED"/>
    <property type="match status" value="1"/>
</dbReference>
<evidence type="ECO:0000313" key="6">
    <source>
        <dbReference type="Proteomes" id="UP000292402"/>
    </source>
</evidence>
<keyword evidence="2" id="KW-1133">Transmembrane helix</keyword>
<dbReference type="Pfam" id="PF20684">
    <property type="entry name" value="Fung_rhodopsin"/>
    <property type="match status" value="1"/>
</dbReference>
<feature type="compositionally biased region" description="Low complexity" evidence="1">
    <location>
        <begin position="283"/>
        <end position="295"/>
    </location>
</feature>
<evidence type="ECO:0000256" key="2">
    <source>
        <dbReference type="SAM" id="Phobius"/>
    </source>
</evidence>
<name>A0A4Q4M3H2_9PLEO</name>
<gene>
    <name evidence="5" type="ORF">AA0114_g11064</name>
</gene>
<dbReference type="PANTHER" id="PTHR33112:SF9">
    <property type="entry name" value="HETEROKARYON INCOMPATIBILITY DOMAIN-CONTAINING PROTEIN"/>
    <property type="match status" value="1"/>
</dbReference>
<dbReference type="InterPro" id="IPR010730">
    <property type="entry name" value="HET"/>
</dbReference>
<feature type="region of interest" description="Disordered" evidence="1">
    <location>
        <begin position="262"/>
        <end position="299"/>
    </location>
</feature>
<dbReference type="EMBL" id="PDXA01000054">
    <property type="protein sequence ID" value="RYN40483.1"/>
    <property type="molecule type" value="Genomic_DNA"/>
</dbReference>
<evidence type="ECO:0000256" key="1">
    <source>
        <dbReference type="SAM" id="MobiDB-lite"/>
    </source>
</evidence>
<evidence type="ECO:0000259" key="3">
    <source>
        <dbReference type="Pfam" id="PF06985"/>
    </source>
</evidence>
<feature type="domain" description="Rhodopsin" evidence="4">
    <location>
        <begin position="2"/>
        <end position="140"/>
    </location>
</feature>
<dbReference type="AlphaFoldDB" id="A0A4Q4M3H2"/>